<dbReference type="EMBL" id="JAEVFJ010000033">
    <property type="protein sequence ID" value="KAH8092161.1"/>
    <property type="molecule type" value="Genomic_DNA"/>
</dbReference>
<organism evidence="2 3">
    <name type="scientific">Cristinia sonorae</name>
    <dbReference type="NCBI Taxonomy" id="1940300"/>
    <lineage>
        <taxon>Eukaryota</taxon>
        <taxon>Fungi</taxon>
        <taxon>Dikarya</taxon>
        <taxon>Basidiomycota</taxon>
        <taxon>Agaricomycotina</taxon>
        <taxon>Agaricomycetes</taxon>
        <taxon>Agaricomycetidae</taxon>
        <taxon>Agaricales</taxon>
        <taxon>Pleurotineae</taxon>
        <taxon>Stephanosporaceae</taxon>
        <taxon>Cristinia</taxon>
    </lineage>
</organism>
<evidence type="ECO:0000313" key="2">
    <source>
        <dbReference type="EMBL" id="KAH8092161.1"/>
    </source>
</evidence>
<evidence type="ECO:0000256" key="1">
    <source>
        <dbReference type="SAM" id="SignalP"/>
    </source>
</evidence>
<dbReference type="Proteomes" id="UP000813824">
    <property type="component" value="Unassembled WGS sequence"/>
</dbReference>
<keyword evidence="3" id="KW-1185">Reference proteome</keyword>
<feature type="signal peptide" evidence="1">
    <location>
        <begin position="1"/>
        <end position="20"/>
    </location>
</feature>
<sequence>MLHTARCLCLWWWSVRSGSGCHPQRSLASFATSFTRTASFLHSRLSARSDWPSNRGIGIKVVVFGVLWYSVVAAAGFTNLCATCPGPVFPAEIAAVRVPLRKEGAADTTVSSAPPRAEILNTPVLQLPRGRGCNVAKTPAFNYAPKPDPSVLIGRGQSVFLLLEVYPRMVQRNRHIHHFCCVGRGLMLTTFPAGYSSVFDELYNEWHSGARSKEPTSRSWAGYTEGTSFWKDAHIANVCHGAYTALEGDTGGTLWTPCWGHHAGYIEECMGEHAASEQYPGTYSSITSGHFFSDRGSTPTVRKRSDGPIHVGRVWVSGCFEWESLANAVREGL</sequence>
<feature type="chain" id="PRO_5035462956" evidence="1">
    <location>
        <begin position="21"/>
        <end position="333"/>
    </location>
</feature>
<proteinExistence type="predicted"/>
<gene>
    <name evidence="2" type="ORF">BXZ70DRAFT_1039831</name>
</gene>
<keyword evidence="1" id="KW-0732">Signal</keyword>
<evidence type="ECO:0000313" key="3">
    <source>
        <dbReference type="Proteomes" id="UP000813824"/>
    </source>
</evidence>
<accession>A0A8K0UHF0</accession>
<reference evidence="2" key="1">
    <citation type="journal article" date="2021" name="New Phytol.">
        <title>Evolutionary innovations through gain and loss of genes in the ectomycorrhizal Boletales.</title>
        <authorList>
            <person name="Wu G."/>
            <person name="Miyauchi S."/>
            <person name="Morin E."/>
            <person name="Kuo A."/>
            <person name="Drula E."/>
            <person name="Varga T."/>
            <person name="Kohler A."/>
            <person name="Feng B."/>
            <person name="Cao Y."/>
            <person name="Lipzen A."/>
            <person name="Daum C."/>
            <person name="Hundley H."/>
            <person name="Pangilinan J."/>
            <person name="Johnson J."/>
            <person name="Barry K."/>
            <person name="LaButti K."/>
            <person name="Ng V."/>
            <person name="Ahrendt S."/>
            <person name="Min B."/>
            <person name="Choi I.G."/>
            <person name="Park H."/>
            <person name="Plett J.M."/>
            <person name="Magnuson J."/>
            <person name="Spatafora J.W."/>
            <person name="Nagy L.G."/>
            <person name="Henrissat B."/>
            <person name="Grigoriev I.V."/>
            <person name="Yang Z.L."/>
            <person name="Xu J."/>
            <person name="Martin F.M."/>
        </authorList>
    </citation>
    <scope>NUCLEOTIDE SEQUENCE</scope>
    <source>
        <strain evidence="2">KKN 215</strain>
    </source>
</reference>
<comment type="caution">
    <text evidence="2">The sequence shown here is derived from an EMBL/GenBank/DDBJ whole genome shotgun (WGS) entry which is preliminary data.</text>
</comment>
<protein>
    <submittedName>
        <fullName evidence="2">Uncharacterized protein</fullName>
    </submittedName>
</protein>
<dbReference type="AlphaFoldDB" id="A0A8K0UHF0"/>
<name>A0A8K0UHF0_9AGAR</name>